<protein>
    <submittedName>
        <fullName evidence="1">Uncharacterized protein</fullName>
    </submittedName>
</protein>
<sequence length="116" mass="13517">MLELKTLLVDKEEGKFKIYSKFLGFKLGEWNNFKEINYVAISKVRFARTVVSPKLNGNQKCTSDFTDFKFVVFICKDSRIKHLVFKGEYEDAKVVTKKVAEYLGVEVVDYTKDKEI</sequence>
<dbReference type="RefSeq" id="WP_147100199.1">
    <property type="nucleotide sequence ID" value="NZ_VOOS01000003.1"/>
</dbReference>
<proteinExistence type="predicted"/>
<evidence type="ECO:0000313" key="1">
    <source>
        <dbReference type="EMBL" id="TXB65292.1"/>
    </source>
</evidence>
<gene>
    <name evidence="1" type="ORF">FRY74_07670</name>
</gene>
<comment type="caution">
    <text evidence="1">The sequence shown here is derived from an EMBL/GenBank/DDBJ whole genome shotgun (WGS) entry which is preliminary data.</text>
</comment>
<name>A0A5C6RVC3_9FLAO</name>
<organism evidence="1 2">
    <name type="scientific">Vicingus serpentipes</name>
    <dbReference type="NCBI Taxonomy" id="1926625"/>
    <lineage>
        <taxon>Bacteria</taxon>
        <taxon>Pseudomonadati</taxon>
        <taxon>Bacteroidota</taxon>
        <taxon>Flavobacteriia</taxon>
        <taxon>Flavobacteriales</taxon>
        <taxon>Vicingaceae</taxon>
        <taxon>Vicingus</taxon>
    </lineage>
</organism>
<dbReference type="AlphaFoldDB" id="A0A5C6RVC3"/>
<dbReference type="Proteomes" id="UP000321721">
    <property type="component" value="Unassembled WGS sequence"/>
</dbReference>
<keyword evidence="2" id="KW-1185">Reference proteome</keyword>
<accession>A0A5C6RVC3</accession>
<reference evidence="1 2" key="1">
    <citation type="submission" date="2019-08" db="EMBL/GenBank/DDBJ databases">
        <title>Genome of Vicingus serpentipes NCIMB 15042.</title>
        <authorList>
            <person name="Bowman J.P."/>
        </authorList>
    </citation>
    <scope>NUCLEOTIDE SEQUENCE [LARGE SCALE GENOMIC DNA]</scope>
    <source>
        <strain evidence="1 2">NCIMB 15042</strain>
    </source>
</reference>
<dbReference type="EMBL" id="VOOS01000003">
    <property type="protein sequence ID" value="TXB65292.1"/>
    <property type="molecule type" value="Genomic_DNA"/>
</dbReference>
<evidence type="ECO:0000313" key="2">
    <source>
        <dbReference type="Proteomes" id="UP000321721"/>
    </source>
</evidence>
<dbReference type="OrthoDB" id="1467785at2"/>